<evidence type="ECO:0000313" key="3">
    <source>
        <dbReference type="Proteomes" id="UP000199051"/>
    </source>
</evidence>
<dbReference type="EMBL" id="FOGI01000004">
    <property type="protein sequence ID" value="SER61949.1"/>
    <property type="molecule type" value="Genomic_DNA"/>
</dbReference>
<sequence length="78" mass="8613">MADRAEESAVDTGVVMDWTRDPSELPPDYAVPVVPRGETGYWVRNDHDWPARICGSLSLTDVVDIARGLLGAEQDKRS</sequence>
<reference evidence="3" key="1">
    <citation type="submission" date="2016-10" db="EMBL/GenBank/DDBJ databases">
        <authorList>
            <person name="Varghese N."/>
            <person name="Submissions S."/>
        </authorList>
    </citation>
    <scope>NUCLEOTIDE SEQUENCE [LARGE SCALE GENOMIC DNA]</scope>
    <source>
        <strain evidence="3">DSM 44260</strain>
    </source>
</reference>
<gene>
    <name evidence="2" type="ORF">SAMN04487818_104366</name>
</gene>
<dbReference type="AlphaFoldDB" id="A0A1H9QQ39"/>
<accession>A0A1H9QQ39</accession>
<protein>
    <submittedName>
        <fullName evidence="2">Uncharacterized protein</fullName>
    </submittedName>
</protein>
<evidence type="ECO:0000256" key="1">
    <source>
        <dbReference type="SAM" id="MobiDB-lite"/>
    </source>
</evidence>
<keyword evidence="3" id="KW-1185">Reference proteome</keyword>
<dbReference type="RefSeq" id="WP_143073428.1">
    <property type="nucleotide sequence ID" value="NZ_FOGI01000004.1"/>
</dbReference>
<evidence type="ECO:0000313" key="2">
    <source>
        <dbReference type="EMBL" id="SER61949.1"/>
    </source>
</evidence>
<organism evidence="2 3">
    <name type="scientific">Actinokineospora terrae</name>
    <dbReference type="NCBI Taxonomy" id="155974"/>
    <lineage>
        <taxon>Bacteria</taxon>
        <taxon>Bacillati</taxon>
        <taxon>Actinomycetota</taxon>
        <taxon>Actinomycetes</taxon>
        <taxon>Pseudonocardiales</taxon>
        <taxon>Pseudonocardiaceae</taxon>
        <taxon>Actinokineospora</taxon>
    </lineage>
</organism>
<dbReference type="STRING" id="155974.SAMN04487818_104366"/>
<proteinExistence type="predicted"/>
<dbReference type="Proteomes" id="UP000199051">
    <property type="component" value="Unassembled WGS sequence"/>
</dbReference>
<feature type="region of interest" description="Disordered" evidence="1">
    <location>
        <begin position="1"/>
        <end position="22"/>
    </location>
</feature>
<name>A0A1H9QQ39_9PSEU</name>